<dbReference type="AlphaFoldDB" id="U4QMM8"/>
<name>U4QMM8_LACHE</name>
<sequence length="298" mass="34343">MKASWLYSKNPLVVDKDLATVIGLNEAITLQQINYWLHVPGGKNVDGKHWIKHTVSEFLEKDFPFWSRNTVRRAIASCEKKGFLLERNLNNAGFDKSKWYSINEVKLDEVMSHAFAQNGPTSDPKRANGIAQNEQTYTRDSPENTSETTTTNNDSSPAKQDEPTIPYKETVDYLNQKTSANYKSTAKPTVKQITKEFEFIWDKYPKKKGKKVAYSHYKAWRKTNPAHNTPQYLIKRLNAYIQHLTKDHTPEQYVLNGSTWFNGRFDDVLDVDKVQAKHGGFDKRLFENTDANTDDLPF</sequence>
<feature type="region of interest" description="Disordered" evidence="1">
    <location>
        <begin position="115"/>
        <end position="165"/>
    </location>
</feature>
<evidence type="ECO:0000256" key="1">
    <source>
        <dbReference type="SAM" id="MobiDB-lite"/>
    </source>
</evidence>
<evidence type="ECO:0000313" key="2">
    <source>
        <dbReference type="EMBL" id="CDI43259.1"/>
    </source>
</evidence>
<gene>
    <name evidence="2" type="ORF">LHCIRMBIA953_02528</name>
    <name evidence="3" type="ORF">LHCIRMBIA953_02612</name>
</gene>
<comment type="caution">
    <text evidence="2">The sequence shown here is derived from an EMBL/GenBank/DDBJ whole genome shotgun (WGS) entry which is preliminary data.</text>
</comment>
<dbReference type="Proteomes" id="UP000017243">
    <property type="component" value="Unassembled WGS sequence"/>
</dbReference>
<reference evidence="2 4" key="1">
    <citation type="submission" date="2013-09" db="EMBL/GenBank/DDBJ databases">
        <title>Draft Genome Sequence of five Lactobacillus helveticus strains CIRM-BIA 101T, 103, 104, 951 and 953 isolated from milk product.</title>
        <authorList>
            <person name="Valence F."/>
            <person name="Chuat V."/>
            <person name="Ma L."/>
            <person name="Creno S."/>
            <person name="Falentin H."/>
            <person name="Lortal S."/>
            <person name="Bizet C."/>
            <person name="Clermont D."/>
            <person name="Loux V."/>
            <person name="Bouchier C."/>
            <person name="Cousin S."/>
        </authorList>
    </citation>
    <scope>NUCLEOTIDE SEQUENCE [LARGE SCALE GENOMIC DNA]</scope>
    <source>
        <strain evidence="2 4">CIRM-BIA 953</strain>
    </source>
</reference>
<feature type="compositionally biased region" description="Polar residues" evidence="1">
    <location>
        <begin position="130"/>
        <end position="139"/>
    </location>
</feature>
<organism evidence="2 4">
    <name type="scientific">Lactobacillus helveticus CIRM-BIA 953</name>
    <dbReference type="NCBI Taxonomy" id="1226335"/>
    <lineage>
        <taxon>Bacteria</taxon>
        <taxon>Bacillati</taxon>
        <taxon>Bacillota</taxon>
        <taxon>Bacilli</taxon>
        <taxon>Lactobacillales</taxon>
        <taxon>Lactobacillaceae</taxon>
        <taxon>Lactobacillus</taxon>
    </lineage>
</organism>
<accession>U4QMM8</accession>
<dbReference type="EMBL" id="CBUH010000169">
    <property type="protein sequence ID" value="CDI43341.1"/>
    <property type="molecule type" value="Genomic_DNA"/>
</dbReference>
<protein>
    <submittedName>
        <fullName evidence="2">Uncharacterized protein</fullName>
    </submittedName>
</protein>
<feature type="compositionally biased region" description="Low complexity" evidence="1">
    <location>
        <begin position="143"/>
        <end position="157"/>
    </location>
</feature>
<evidence type="ECO:0000313" key="4">
    <source>
        <dbReference type="Proteomes" id="UP000017243"/>
    </source>
</evidence>
<evidence type="ECO:0000313" key="3">
    <source>
        <dbReference type="EMBL" id="CDI43341.1"/>
    </source>
</evidence>
<proteinExistence type="predicted"/>
<dbReference type="RefSeq" id="WP_023061915.1">
    <property type="nucleotide sequence ID" value="NZ_CBUH010000169.1"/>
</dbReference>
<dbReference type="EMBL" id="CBUH010000169">
    <property type="protein sequence ID" value="CDI43259.1"/>
    <property type="molecule type" value="Genomic_DNA"/>
</dbReference>